<name>A0A418VVC7_9PROT</name>
<keyword evidence="2" id="KW-1185">Reference proteome</keyword>
<accession>A0A418VVC7</accession>
<dbReference type="EMBL" id="QYUL01000002">
    <property type="protein sequence ID" value="RJF81116.1"/>
    <property type="molecule type" value="Genomic_DNA"/>
</dbReference>
<protein>
    <submittedName>
        <fullName evidence="1">Uncharacterized protein</fullName>
    </submittedName>
</protein>
<organism evidence="1 2">
    <name type="scientific">Azospirillum cavernae</name>
    <dbReference type="NCBI Taxonomy" id="2320860"/>
    <lineage>
        <taxon>Bacteria</taxon>
        <taxon>Pseudomonadati</taxon>
        <taxon>Pseudomonadota</taxon>
        <taxon>Alphaproteobacteria</taxon>
        <taxon>Rhodospirillales</taxon>
        <taxon>Azospirillaceae</taxon>
        <taxon>Azospirillum</taxon>
    </lineage>
</organism>
<dbReference type="OrthoDB" id="6871774at2"/>
<gene>
    <name evidence="1" type="ORF">D3877_12905</name>
</gene>
<evidence type="ECO:0000313" key="1">
    <source>
        <dbReference type="EMBL" id="RJF81116.1"/>
    </source>
</evidence>
<dbReference type="RefSeq" id="WP_119831204.1">
    <property type="nucleotide sequence ID" value="NZ_QYUL01000002.1"/>
</dbReference>
<sequence>MIKIDVKNGEVAIRLVGGVSQQSRRIMATALTETAWIAQRTLRDDMKRVFDRPTRYALNSLSVLKARSSTLTAKVYFRDAWDKGVPAAKFMGPEVFGGQRSHKRGENQLIRAGKMPAGRFIHPGKEADMDEHGNMDTGQIIKIISALKAFGEVGYLANRNKKNRSQGKRKDELYFAIGGAGAHLRPGVYRRTGGPGKKGGMPRGIEPVMAFVRAPTYAPRLPMAATVEGVVVREFPDQFRRALERAAARGR</sequence>
<evidence type="ECO:0000313" key="2">
    <source>
        <dbReference type="Proteomes" id="UP000283458"/>
    </source>
</evidence>
<dbReference type="Proteomes" id="UP000283458">
    <property type="component" value="Unassembled WGS sequence"/>
</dbReference>
<proteinExistence type="predicted"/>
<comment type="caution">
    <text evidence="1">The sequence shown here is derived from an EMBL/GenBank/DDBJ whole genome shotgun (WGS) entry which is preliminary data.</text>
</comment>
<dbReference type="AlphaFoldDB" id="A0A418VVC7"/>
<reference evidence="1 2" key="1">
    <citation type="submission" date="2018-09" db="EMBL/GenBank/DDBJ databases">
        <authorList>
            <person name="Zhu H."/>
        </authorList>
    </citation>
    <scope>NUCLEOTIDE SEQUENCE [LARGE SCALE GENOMIC DNA]</scope>
    <source>
        <strain evidence="1 2">K2W22B-5</strain>
    </source>
</reference>